<dbReference type="Proteomes" id="UP000515465">
    <property type="component" value="Chromosome"/>
</dbReference>
<evidence type="ECO:0000256" key="3">
    <source>
        <dbReference type="ARBA" id="ARBA00022670"/>
    </source>
</evidence>
<evidence type="ECO:0000256" key="5">
    <source>
        <dbReference type="ARBA" id="ARBA00022825"/>
    </source>
</evidence>
<dbReference type="EMBL" id="CP050296">
    <property type="protein sequence ID" value="QND58223.1"/>
    <property type="molecule type" value="Genomic_DNA"/>
</dbReference>
<dbReference type="NCBIfam" id="NF045542">
    <property type="entry name" value="Clp_rel_HeadMat"/>
    <property type="match status" value="1"/>
</dbReference>
<dbReference type="GO" id="GO:0006515">
    <property type="term" value="P:protein quality control for misfolded or incompletely synthesized proteins"/>
    <property type="evidence" value="ECO:0007669"/>
    <property type="project" value="TreeGrafter"/>
</dbReference>
<evidence type="ECO:0000256" key="4">
    <source>
        <dbReference type="ARBA" id="ARBA00022801"/>
    </source>
</evidence>
<accession>A0A7G6SUP1</accession>
<keyword evidence="3" id="KW-0645">Protease</keyword>
<dbReference type="GO" id="GO:0004176">
    <property type="term" value="F:ATP-dependent peptidase activity"/>
    <property type="evidence" value="ECO:0007669"/>
    <property type="project" value="InterPro"/>
</dbReference>
<dbReference type="RefSeq" id="WP_183455595.1">
    <property type="nucleotide sequence ID" value="NZ_CP050296.1"/>
</dbReference>
<gene>
    <name evidence="7" type="ORF">HB778_17715</name>
</gene>
<keyword evidence="5" id="KW-0720">Serine protease</keyword>
<dbReference type="AlphaFoldDB" id="A0A7G6SUP1"/>
<dbReference type="PANTHER" id="PTHR10381:SF70">
    <property type="entry name" value="ATP-DEPENDENT CLP PROTEASE PROTEOLYTIC SUBUNIT"/>
    <property type="match status" value="1"/>
</dbReference>
<evidence type="ECO:0000256" key="2">
    <source>
        <dbReference type="ARBA" id="ARBA00022490"/>
    </source>
</evidence>
<dbReference type="Gene3D" id="3.90.226.10">
    <property type="entry name" value="2-enoyl-CoA Hydratase, Chain A, domain 1"/>
    <property type="match status" value="1"/>
</dbReference>
<dbReference type="InterPro" id="IPR001907">
    <property type="entry name" value="ClpP"/>
</dbReference>
<dbReference type="PANTHER" id="PTHR10381">
    <property type="entry name" value="ATP-DEPENDENT CLP PROTEASE PROTEOLYTIC SUBUNIT"/>
    <property type="match status" value="1"/>
</dbReference>
<evidence type="ECO:0000313" key="8">
    <source>
        <dbReference type="Proteomes" id="UP000515465"/>
    </source>
</evidence>
<dbReference type="Pfam" id="PF00574">
    <property type="entry name" value="CLP_protease"/>
    <property type="match status" value="1"/>
</dbReference>
<sequence>MDVLTKGEILLFGTVGAQFLPDVSFFSDSDVATALAKIGKRDVKVRINSGGGLADQGVAIFNLLKAHAGKVHVAIEGVAASAGSVIAMAGDTITMKTGSLMMIHRAAAYTVGNVGDHEKQIAGLTATDTAMAEIYAARTGRPSAEILAEMTAETWMTGEEAVAKKYATGVEAEASMRAAAFDYRLYTKAPERMVALAAMLAGDWTPPAQKTPANATAKFWEFIKGHGKAVEALASSFDAEFNGRQSAASNLAFSEVWNAAQTGETPADWAPSQHQFATIEPAWAAQAETIRREMADMAATCHLMGKPGRVAAFIAEGCTQRVVYSRLQAEKVAADSVEISNHFPMSEDPHYKPRDHHAVAAGWDKVIDKVNKKFGA</sequence>
<protein>
    <recommendedName>
        <fullName evidence="6">ATP-dependent Clp protease proteolytic subunit</fullName>
    </recommendedName>
</protein>
<keyword evidence="4" id="KW-0378">Hydrolase</keyword>
<evidence type="ECO:0000256" key="1">
    <source>
        <dbReference type="ARBA" id="ARBA00007039"/>
    </source>
</evidence>
<dbReference type="SUPFAM" id="SSF52096">
    <property type="entry name" value="ClpP/crotonase"/>
    <property type="match status" value="1"/>
</dbReference>
<keyword evidence="2" id="KW-0963">Cytoplasm</keyword>
<proteinExistence type="inferred from homology"/>
<dbReference type="GO" id="GO:0004252">
    <property type="term" value="F:serine-type endopeptidase activity"/>
    <property type="evidence" value="ECO:0007669"/>
    <property type="project" value="InterPro"/>
</dbReference>
<dbReference type="InterPro" id="IPR023562">
    <property type="entry name" value="ClpP/TepA"/>
</dbReference>
<evidence type="ECO:0000256" key="6">
    <source>
        <dbReference type="RuleBase" id="RU003567"/>
    </source>
</evidence>
<dbReference type="GO" id="GO:0051117">
    <property type="term" value="F:ATPase binding"/>
    <property type="evidence" value="ECO:0007669"/>
    <property type="project" value="TreeGrafter"/>
</dbReference>
<reference evidence="8" key="1">
    <citation type="journal article" date="2020" name="Mol. Plant Microbe">
        <title>Rhizobial microsymbionts of the narrowly endemic Oxytropis species growing in Kamchatka are characterized by significant genetic diversity and possess a set of genes that are associated with T3SS and T6SS secretion systems and can affect the development of symbiosis.</title>
        <authorList>
            <person name="Safronova V."/>
            <person name="Guro P."/>
            <person name="Sazanova A."/>
            <person name="Kuznetsova I."/>
            <person name="Belimov A."/>
            <person name="Yakubov V."/>
            <person name="Chirak E."/>
            <person name="Afonin A."/>
            <person name="Gogolev Y."/>
            <person name="Andronov E."/>
            <person name="Tikhonovich I."/>
        </authorList>
    </citation>
    <scope>NUCLEOTIDE SEQUENCE [LARGE SCALE GENOMIC DNA]</scope>
    <source>
        <strain evidence="8">583</strain>
    </source>
</reference>
<evidence type="ECO:0000313" key="7">
    <source>
        <dbReference type="EMBL" id="QND58223.1"/>
    </source>
</evidence>
<dbReference type="PRINTS" id="PR00127">
    <property type="entry name" value="CLPPROTEASEP"/>
</dbReference>
<dbReference type="GO" id="GO:0009368">
    <property type="term" value="C:endopeptidase Clp complex"/>
    <property type="evidence" value="ECO:0007669"/>
    <property type="project" value="TreeGrafter"/>
</dbReference>
<organism evidence="7 8">
    <name type="scientific">Mesorhizobium huakuii</name>
    <dbReference type="NCBI Taxonomy" id="28104"/>
    <lineage>
        <taxon>Bacteria</taxon>
        <taxon>Pseudomonadati</taxon>
        <taxon>Pseudomonadota</taxon>
        <taxon>Alphaproteobacteria</taxon>
        <taxon>Hyphomicrobiales</taxon>
        <taxon>Phyllobacteriaceae</taxon>
        <taxon>Mesorhizobium</taxon>
    </lineage>
</organism>
<dbReference type="CDD" id="cd07016">
    <property type="entry name" value="S14_ClpP_1"/>
    <property type="match status" value="1"/>
</dbReference>
<name>A0A7G6SUP1_9HYPH</name>
<dbReference type="InterPro" id="IPR029045">
    <property type="entry name" value="ClpP/crotonase-like_dom_sf"/>
</dbReference>
<comment type="similarity">
    <text evidence="1 6">Belongs to the peptidase S14 family.</text>
</comment>